<protein>
    <submittedName>
        <fullName evidence="1">Uncharacterized protein</fullName>
    </submittedName>
</protein>
<evidence type="ECO:0000313" key="1">
    <source>
        <dbReference type="EMBL" id="KAF3568019.1"/>
    </source>
</evidence>
<reference evidence="1 2" key="1">
    <citation type="journal article" date="2020" name="BMC Genomics">
        <title>Intraspecific diversification of the crop wild relative Brassica cretica Lam. using demographic model selection.</title>
        <authorList>
            <person name="Kioukis A."/>
            <person name="Michalopoulou V.A."/>
            <person name="Briers L."/>
            <person name="Pirintsos S."/>
            <person name="Studholme D.J."/>
            <person name="Pavlidis P."/>
            <person name="Sarris P.F."/>
        </authorList>
    </citation>
    <scope>NUCLEOTIDE SEQUENCE [LARGE SCALE GENOMIC DNA]</scope>
    <source>
        <strain evidence="2">cv. PFS-1207/04</strain>
    </source>
</reference>
<dbReference type="EMBL" id="QGKV02000759">
    <property type="protein sequence ID" value="KAF3568019.1"/>
    <property type="molecule type" value="Genomic_DNA"/>
</dbReference>
<organism evidence="1 2">
    <name type="scientific">Brassica cretica</name>
    <name type="common">Mustard</name>
    <dbReference type="NCBI Taxonomy" id="69181"/>
    <lineage>
        <taxon>Eukaryota</taxon>
        <taxon>Viridiplantae</taxon>
        <taxon>Streptophyta</taxon>
        <taxon>Embryophyta</taxon>
        <taxon>Tracheophyta</taxon>
        <taxon>Spermatophyta</taxon>
        <taxon>Magnoliopsida</taxon>
        <taxon>eudicotyledons</taxon>
        <taxon>Gunneridae</taxon>
        <taxon>Pentapetalae</taxon>
        <taxon>rosids</taxon>
        <taxon>malvids</taxon>
        <taxon>Brassicales</taxon>
        <taxon>Brassicaceae</taxon>
        <taxon>Brassiceae</taxon>
        <taxon>Brassica</taxon>
    </lineage>
</organism>
<gene>
    <name evidence="1" type="ORF">DY000_02017487</name>
</gene>
<keyword evidence="2" id="KW-1185">Reference proteome</keyword>
<evidence type="ECO:0000313" key="2">
    <source>
        <dbReference type="Proteomes" id="UP000266723"/>
    </source>
</evidence>
<dbReference type="Proteomes" id="UP000266723">
    <property type="component" value="Unassembled WGS sequence"/>
</dbReference>
<proteinExistence type="predicted"/>
<comment type="caution">
    <text evidence="1">The sequence shown here is derived from an EMBL/GenBank/DDBJ whole genome shotgun (WGS) entry which is preliminary data.</text>
</comment>
<sequence length="100" mass="11568">MILIHVLGGKSTYKKIVIVFSKSIHRSPSTPAESKRRFIPTENDAQVCLHTRKLLRSTRACKYFQELRFNLLKDAVKEGLLHFQKGSVSTRNLNDHQHRP</sequence>
<accession>A0ABQ7D8V2</accession>
<name>A0ABQ7D8V2_BRACR</name>